<evidence type="ECO:0000256" key="5">
    <source>
        <dbReference type="ARBA" id="ARBA00022989"/>
    </source>
</evidence>
<dbReference type="SUPFAM" id="SSF52540">
    <property type="entry name" value="P-loop containing nucleoside triphosphate hydrolases"/>
    <property type="match status" value="1"/>
</dbReference>
<dbReference type="Pfam" id="PF00664">
    <property type="entry name" value="ABC_membrane"/>
    <property type="match status" value="1"/>
</dbReference>
<protein>
    <submittedName>
        <fullName evidence="10">Multidrug ABC transporter ATP-binding and permease protein</fullName>
    </submittedName>
</protein>
<dbReference type="InterPro" id="IPR039421">
    <property type="entry name" value="Type_1_exporter"/>
</dbReference>
<evidence type="ECO:0000259" key="8">
    <source>
        <dbReference type="PROSITE" id="PS50893"/>
    </source>
</evidence>
<evidence type="ECO:0000256" key="7">
    <source>
        <dbReference type="SAM" id="Phobius"/>
    </source>
</evidence>
<feature type="transmembrane region" description="Helical" evidence="7">
    <location>
        <begin position="237"/>
        <end position="258"/>
    </location>
</feature>
<dbReference type="EMBL" id="BFFP01000012">
    <property type="protein sequence ID" value="GBG94480.1"/>
    <property type="molecule type" value="Genomic_DNA"/>
</dbReference>
<dbReference type="InterPro" id="IPR036640">
    <property type="entry name" value="ABC1_TM_sf"/>
</dbReference>
<dbReference type="SMART" id="SM00382">
    <property type="entry name" value="AAA"/>
    <property type="match status" value="1"/>
</dbReference>
<feature type="transmembrane region" description="Helical" evidence="7">
    <location>
        <begin position="39"/>
        <end position="61"/>
    </location>
</feature>
<evidence type="ECO:0000256" key="3">
    <source>
        <dbReference type="ARBA" id="ARBA00022741"/>
    </source>
</evidence>
<dbReference type="PROSITE" id="PS50929">
    <property type="entry name" value="ABC_TM1F"/>
    <property type="match status" value="1"/>
</dbReference>
<keyword evidence="11" id="KW-1185">Reference proteome</keyword>
<evidence type="ECO:0000259" key="9">
    <source>
        <dbReference type="PROSITE" id="PS50929"/>
    </source>
</evidence>
<dbReference type="InterPro" id="IPR017871">
    <property type="entry name" value="ABC_transporter-like_CS"/>
</dbReference>
<dbReference type="GO" id="GO:0005524">
    <property type="term" value="F:ATP binding"/>
    <property type="evidence" value="ECO:0007669"/>
    <property type="project" value="UniProtKB-KW"/>
</dbReference>
<evidence type="ECO:0000256" key="6">
    <source>
        <dbReference type="ARBA" id="ARBA00023136"/>
    </source>
</evidence>
<comment type="caution">
    <text evidence="10">The sequence shown here is derived from an EMBL/GenBank/DDBJ whole genome shotgun (WGS) entry which is preliminary data.</text>
</comment>
<feature type="domain" description="ABC transmembrane type-1" evidence="9">
    <location>
        <begin position="13"/>
        <end position="294"/>
    </location>
</feature>
<keyword evidence="2 7" id="KW-0812">Transmembrane</keyword>
<dbReference type="AlphaFoldDB" id="A0A401ISF8"/>
<dbReference type="InterPro" id="IPR003439">
    <property type="entry name" value="ABC_transporter-like_ATP-bd"/>
</dbReference>
<dbReference type="PROSITE" id="PS00211">
    <property type="entry name" value="ABC_TRANSPORTER_1"/>
    <property type="match status" value="1"/>
</dbReference>
<proteinExistence type="predicted"/>
<dbReference type="Gene3D" id="3.40.50.300">
    <property type="entry name" value="P-loop containing nucleotide triphosphate hydrolases"/>
    <property type="match status" value="1"/>
</dbReference>
<dbReference type="Gene3D" id="1.20.1560.10">
    <property type="entry name" value="ABC transporter type 1, transmembrane domain"/>
    <property type="match status" value="1"/>
</dbReference>
<evidence type="ECO:0000256" key="2">
    <source>
        <dbReference type="ARBA" id="ARBA00022692"/>
    </source>
</evidence>
<reference evidence="10 11" key="1">
    <citation type="journal article" date="2019" name="Int. J. Syst. Evol. Microbiol.">
        <title>Lactobacillus salitolerans sp. nov., a novel lactic acid bacterium isolated from spent mushroom substrates.</title>
        <authorList>
            <person name="Tohno M."/>
            <person name="Tanizawa Y."/>
            <person name="Kojima Y."/>
            <person name="Sakamoto M."/>
            <person name="Nakamura Y."/>
            <person name="Ohkuma M."/>
            <person name="Kobayashi H."/>
        </authorList>
    </citation>
    <scope>NUCLEOTIDE SEQUENCE [LARGE SCALE GENOMIC DNA]</scope>
    <source>
        <strain evidence="10 11">YK43</strain>
    </source>
</reference>
<feature type="transmembrane region" description="Helical" evidence="7">
    <location>
        <begin position="12"/>
        <end position="33"/>
    </location>
</feature>
<evidence type="ECO:0000256" key="4">
    <source>
        <dbReference type="ARBA" id="ARBA00022840"/>
    </source>
</evidence>
<dbReference type="SUPFAM" id="SSF90123">
    <property type="entry name" value="ABC transporter transmembrane region"/>
    <property type="match status" value="1"/>
</dbReference>
<dbReference type="PANTHER" id="PTHR24221:SF654">
    <property type="entry name" value="ATP-BINDING CASSETTE SUB-FAMILY B MEMBER 6"/>
    <property type="match status" value="1"/>
</dbReference>
<keyword evidence="4 10" id="KW-0067">ATP-binding</keyword>
<dbReference type="InterPro" id="IPR003593">
    <property type="entry name" value="AAA+_ATPase"/>
</dbReference>
<dbReference type="PANTHER" id="PTHR24221">
    <property type="entry name" value="ATP-BINDING CASSETTE SUB-FAMILY B"/>
    <property type="match status" value="1"/>
</dbReference>
<dbReference type="Proteomes" id="UP000286848">
    <property type="component" value="Unassembled WGS sequence"/>
</dbReference>
<keyword evidence="5 7" id="KW-1133">Transmembrane helix</keyword>
<keyword evidence="6 7" id="KW-0472">Membrane</keyword>
<dbReference type="CDD" id="cd07346">
    <property type="entry name" value="ABC_6TM_exporters"/>
    <property type="match status" value="1"/>
</dbReference>
<dbReference type="PROSITE" id="PS50893">
    <property type="entry name" value="ABC_TRANSPORTER_2"/>
    <property type="match status" value="1"/>
</dbReference>
<organism evidence="10 11">
    <name type="scientific">Ligilactobacillus salitolerans</name>
    <dbReference type="NCBI Taxonomy" id="1808352"/>
    <lineage>
        <taxon>Bacteria</taxon>
        <taxon>Bacillati</taxon>
        <taxon>Bacillota</taxon>
        <taxon>Bacilli</taxon>
        <taxon>Lactobacillales</taxon>
        <taxon>Lactobacillaceae</taxon>
        <taxon>Ligilactobacillus</taxon>
    </lineage>
</organism>
<name>A0A401ISF8_9LACO</name>
<dbReference type="GO" id="GO:0140359">
    <property type="term" value="F:ABC-type transporter activity"/>
    <property type="evidence" value="ECO:0007669"/>
    <property type="project" value="InterPro"/>
</dbReference>
<comment type="subcellular location">
    <subcellularLocation>
        <location evidence="1">Cell membrane</location>
        <topology evidence="1">Multi-pass membrane protein</topology>
    </subcellularLocation>
</comment>
<dbReference type="GO" id="GO:0005886">
    <property type="term" value="C:plasma membrane"/>
    <property type="evidence" value="ECO:0007669"/>
    <property type="project" value="UniProtKB-SubCell"/>
</dbReference>
<sequence>MTKYFWRYPWRLAFTVVANITAAGVLVAYSYVLQLITDIATGAIQLSFALAVPAVIVYLIVQALTDSTAEYLNESVPARIGQELRGELFTHYNQFRPLHFYQKQVGQYVAQLTKQVDVVTQSYFHVILRVVYLVSLLILAVLGTFLIDPVITVGVALLSLPAVIFPFLVKKWLESAKTDLVIAIENYTSKVADILAGFTTIQYALSVPQFKRKHERASKQVLLKTVRDQRIQKITSGVSDFLGDVMYLGAWLMGAYFVRRGEITLGQLVAFSQLASLFNWPMAMLTEMLAEFYGGRKQARELAMILKTTTDGPLFLPEQTNFSISLNNDPLIEFQNVSYQVDDKQILQSIDLQFAADKKYLVVGASGSGKTTLIRTLLGDLAPTAGTVKLQGKPMIEFDRGAVYSNFGVMTQKPDIFQGTVRENVTLFDQSFSADAVKKAIYRAGLGSWLIQHGLDTQISAESPLLSGGEKQRLVLARLFLHDPPFMIFDELTTGLDPQIAAKLQMDLLSMRQGFILITHQYNAATFAQVDEIIVLQEGQVMARGNAGDVEVSEALTDLQLI</sequence>
<accession>A0A401ISF8</accession>
<dbReference type="InterPro" id="IPR011527">
    <property type="entry name" value="ABC1_TM_dom"/>
</dbReference>
<dbReference type="Pfam" id="PF00005">
    <property type="entry name" value="ABC_tran"/>
    <property type="match status" value="1"/>
</dbReference>
<gene>
    <name evidence="10" type="primary">mdlB</name>
    <name evidence="10" type="ORF">LFYK43_09390</name>
</gene>
<evidence type="ECO:0000256" key="1">
    <source>
        <dbReference type="ARBA" id="ARBA00004651"/>
    </source>
</evidence>
<dbReference type="GO" id="GO:0016887">
    <property type="term" value="F:ATP hydrolysis activity"/>
    <property type="evidence" value="ECO:0007669"/>
    <property type="project" value="InterPro"/>
</dbReference>
<evidence type="ECO:0000313" key="10">
    <source>
        <dbReference type="EMBL" id="GBG94480.1"/>
    </source>
</evidence>
<feature type="domain" description="ABC transporter" evidence="8">
    <location>
        <begin position="332"/>
        <end position="562"/>
    </location>
</feature>
<dbReference type="GO" id="GO:0034040">
    <property type="term" value="F:ATPase-coupled lipid transmembrane transporter activity"/>
    <property type="evidence" value="ECO:0007669"/>
    <property type="project" value="TreeGrafter"/>
</dbReference>
<feature type="transmembrane region" description="Helical" evidence="7">
    <location>
        <begin position="126"/>
        <end position="145"/>
    </location>
</feature>
<dbReference type="InterPro" id="IPR027417">
    <property type="entry name" value="P-loop_NTPase"/>
</dbReference>
<dbReference type="CDD" id="cd03228">
    <property type="entry name" value="ABCC_MRP_Like"/>
    <property type="match status" value="1"/>
</dbReference>
<keyword evidence="3" id="KW-0547">Nucleotide-binding</keyword>
<feature type="transmembrane region" description="Helical" evidence="7">
    <location>
        <begin position="151"/>
        <end position="169"/>
    </location>
</feature>
<evidence type="ECO:0000313" key="11">
    <source>
        <dbReference type="Proteomes" id="UP000286848"/>
    </source>
</evidence>